<dbReference type="EMBL" id="JBHUEY010000001">
    <property type="protein sequence ID" value="MFD1784300.1"/>
    <property type="molecule type" value="Genomic_DNA"/>
</dbReference>
<protein>
    <recommendedName>
        <fullName evidence="3">TetR family transcriptional regulator</fullName>
    </recommendedName>
</protein>
<gene>
    <name evidence="1" type="ORF">ACFSC0_12915</name>
</gene>
<dbReference type="Proteomes" id="UP001597237">
    <property type="component" value="Unassembled WGS sequence"/>
</dbReference>
<organism evidence="1 2">
    <name type="scientific">Phenylobacterium terrae</name>
    <dbReference type="NCBI Taxonomy" id="2665495"/>
    <lineage>
        <taxon>Bacteria</taxon>
        <taxon>Pseudomonadati</taxon>
        <taxon>Pseudomonadota</taxon>
        <taxon>Alphaproteobacteria</taxon>
        <taxon>Caulobacterales</taxon>
        <taxon>Caulobacteraceae</taxon>
        <taxon>Phenylobacterium</taxon>
    </lineage>
</organism>
<evidence type="ECO:0000313" key="1">
    <source>
        <dbReference type="EMBL" id="MFD1784300.1"/>
    </source>
</evidence>
<comment type="caution">
    <text evidence="1">The sequence shown here is derived from an EMBL/GenBank/DDBJ whole genome shotgun (WGS) entry which is preliminary data.</text>
</comment>
<dbReference type="RefSeq" id="WP_377283748.1">
    <property type="nucleotide sequence ID" value="NZ_JBHRSI010000009.1"/>
</dbReference>
<keyword evidence="2" id="KW-1185">Reference proteome</keyword>
<sequence length="126" mass="13636">MLFLLNDAVISTATVNLAKDGMGAQVAGLSIDAVVRLGREMFAANPTLHRVRPDKAQRLAALIHLKAPDVNAAWFSAPRPGCAPAEVKTKFASLAVDVMADLYRRQRDGELDADAVERAIWRRVAA</sequence>
<accession>A0ABW4N4X2</accession>
<proteinExistence type="predicted"/>
<evidence type="ECO:0008006" key="3">
    <source>
        <dbReference type="Google" id="ProtNLM"/>
    </source>
</evidence>
<evidence type="ECO:0000313" key="2">
    <source>
        <dbReference type="Proteomes" id="UP001597237"/>
    </source>
</evidence>
<name>A0ABW4N4X2_9CAUL</name>
<reference evidence="2" key="1">
    <citation type="journal article" date="2019" name="Int. J. Syst. Evol. Microbiol.">
        <title>The Global Catalogue of Microorganisms (GCM) 10K type strain sequencing project: providing services to taxonomists for standard genome sequencing and annotation.</title>
        <authorList>
            <consortium name="The Broad Institute Genomics Platform"/>
            <consortium name="The Broad Institute Genome Sequencing Center for Infectious Disease"/>
            <person name="Wu L."/>
            <person name="Ma J."/>
        </authorList>
    </citation>
    <scope>NUCLEOTIDE SEQUENCE [LARGE SCALE GENOMIC DNA]</scope>
    <source>
        <strain evidence="2">DFY28</strain>
    </source>
</reference>